<dbReference type="EMBL" id="CDMY01000243">
    <property type="protein sequence ID" value="CEL96614.1"/>
    <property type="molecule type" value="Genomic_DNA"/>
</dbReference>
<gene>
    <name evidence="3" type="ORF">Vbra_7594</name>
</gene>
<protein>
    <submittedName>
        <fullName evidence="3">Uncharacterized protein</fullName>
    </submittedName>
</protein>
<dbReference type="OMA" id="SAICACC"/>
<dbReference type="Proteomes" id="UP000041254">
    <property type="component" value="Unassembled WGS sequence"/>
</dbReference>
<organism evidence="3 4">
    <name type="scientific">Vitrella brassicaformis (strain CCMP3155)</name>
    <dbReference type="NCBI Taxonomy" id="1169540"/>
    <lineage>
        <taxon>Eukaryota</taxon>
        <taxon>Sar</taxon>
        <taxon>Alveolata</taxon>
        <taxon>Colpodellida</taxon>
        <taxon>Vitrellaceae</taxon>
        <taxon>Vitrella</taxon>
    </lineage>
</organism>
<dbReference type="InParanoid" id="A0A0G4EIU4"/>
<name>A0A0G4EIU4_VITBC</name>
<evidence type="ECO:0000256" key="1">
    <source>
        <dbReference type="SAM" id="Phobius"/>
    </source>
</evidence>
<feature type="transmembrane region" description="Helical" evidence="1">
    <location>
        <begin position="170"/>
        <end position="192"/>
    </location>
</feature>
<feature type="transmembrane region" description="Helical" evidence="1">
    <location>
        <begin position="91"/>
        <end position="117"/>
    </location>
</feature>
<dbReference type="VEuPathDB" id="CryptoDB:Vbra_7594"/>
<keyword evidence="1" id="KW-0472">Membrane</keyword>
<evidence type="ECO:0000313" key="3">
    <source>
        <dbReference type="EMBL" id="CEL96614.1"/>
    </source>
</evidence>
<evidence type="ECO:0000313" key="4">
    <source>
        <dbReference type="Proteomes" id="UP000041254"/>
    </source>
</evidence>
<evidence type="ECO:0000256" key="2">
    <source>
        <dbReference type="SAM" id="SignalP"/>
    </source>
</evidence>
<reference evidence="3 4" key="1">
    <citation type="submission" date="2014-11" db="EMBL/GenBank/DDBJ databases">
        <authorList>
            <person name="Zhu J."/>
            <person name="Qi W."/>
            <person name="Song R."/>
        </authorList>
    </citation>
    <scope>NUCLEOTIDE SEQUENCE [LARGE SCALE GENOMIC DNA]</scope>
</reference>
<keyword evidence="2" id="KW-0732">Signal</keyword>
<keyword evidence="1" id="KW-1133">Transmembrane helix</keyword>
<feature type="signal peptide" evidence="2">
    <location>
        <begin position="1"/>
        <end position="21"/>
    </location>
</feature>
<keyword evidence="1" id="KW-0812">Transmembrane</keyword>
<accession>A0A0G4EIU4</accession>
<dbReference type="AlphaFoldDB" id="A0A0G4EIU4"/>
<proteinExistence type="predicted"/>
<sequence length="213" mass="23353">MLQCATAGLIFSAAVFTGCLTMDWVSTAPGVEHYPHHRYWNMFRIKGKKEQTYSQIYKDMCLRGQAKFVAGMCISPLCKYYFYGKCKGYEIIFYGSLIGILCTVLGVTLQCVGTSCLCSSNSRSVSMGFLIGLLGVVLNIVAGPLFLMMVKSGIDYINVYGIYPFPAPDMGFIAWLVAVMAVVPSAICACCYNTAVQWEAKEAESDEGSEESD</sequence>
<feature type="chain" id="PRO_5005187171" evidence="2">
    <location>
        <begin position="22"/>
        <end position="213"/>
    </location>
</feature>
<keyword evidence="4" id="KW-1185">Reference proteome</keyword>
<feature type="transmembrane region" description="Helical" evidence="1">
    <location>
        <begin position="129"/>
        <end position="150"/>
    </location>
</feature>